<reference evidence="7 8" key="1">
    <citation type="journal article" date="2006" name="Genome Biol.">
        <title>Genomic analysis reveals that Pseudomonas aeruginosa virulence is combinatorial.</title>
        <authorList>
            <person name="Lee D.G."/>
            <person name="Urbach J.M."/>
            <person name="Wu G."/>
            <person name="Liberati N.T."/>
            <person name="Feinbaum R.L."/>
            <person name="Miyata S."/>
            <person name="Diggins L.T."/>
            <person name="He J."/>
            <person name="Saucier M."/>
            <person name="Deziel E."/>
            <person name="Friedman L."/>
            <person name="Li L."/>
            <person name="Grills G."/>
            <person name="Montgomery K."/>
            <person name="Kucherlapati R."/>
            <person name="Rahme L.G."/>
            <person name="Ausubel F.M."/>
        </authorList>
    </citation>
    <scope>NUCLEOTIDE SEQUENCE [LARGE SCALE GENOMIC DNA]</scope>
    <source>
        <strain evidence="7 8">UCBPP-PA14</strain>
    </source>
</reference>
<evidence type="ECO:0000256" key="3">
    <source>
        <dbReference type="ARBA" id="ARBA00022764"/>
    </source>
</evidence>
<evidence type="ECO:0000256" key="4">
    <source>
        <dbReference type="ARBA" id="ARBA00023239"/>
    </source>
</evidence>
<dbReference type="Gene3D" id="2.70.98.70">
    <property type="match status" value="1"/>
</dbReference>
<evidence type="ECO:0000313" key="7">
    <source>
        <dbReference type="EMBL" id="ABJ12377.1"/>
    </source>
</evidence>
<evidence type="ECO:0000256" key="1">
    <source>
        <dbReference type="ARBA" id="ARBA00004418"/>
    </source>
</evidence>
<dbReference type="InterPro" id="IPR031680">
    <property type="entry name" value="Hepar_II_III_N"/>
</dbReference>
<evidence type="ECO:0000313" key="8">
    <source>
        <dbReference type="Proteomes" id="UP000000653"/>
    </source>
</evidence>
<dbReference type="AlphaFoldDB" id="A0A0H2ZDM9"/>
<dbReference type="PANTHER" id="PTHR39210:SF1">
    <property type="entry name" value="HEPARIN-SULFATE LYASE"/>
    <property type="match status" value="1"/>
</dbReference>
<keyword evidence="3" id="KW-0574">Periplasm</keyword>
<dbReference type="KEGG" id="pau:PA14_23430"/>
<proteinExistence type="predicted"/>
<feature type="domain" description="Heparinase II/III-like C-terminal" evidence="5">
    <location>
        <begin position="324"/>
        <end position="547"/>
    </location>
</feature>
<dbReference type="InterPro" id="IPR008929">
    <property type="entry name" value="Chondroitin_lyas"/>
</dbReference>
<dbReference type="PHI-base" id="PHI:9232"/>
<dbReference type="GO" id="GO:0042597">
    <property type="term" value="C:periplasmic space"/>
    <property type="evidence" value="ECO:0007669"/>
    <property type="project" value="UniProtKB-SubCell"/>
</dbReference>
<dbReference type="SUPFAM" id="SSF48230">
    <property type="entry name" value="Chondroitin AC/alginate lyase"/>
    <property type="match status" value="1"/>
</dbReference>
<dbReference type="RefSeq" id="WP_003138478.1">
    <property type="nucleotide sequence ID" value="NC_008463.1"/>
</dbReference>
<dbReference type="EMBL" id="CP000438">
    <property type="protein sequence ID" value="ABJ12377.1"/>
    <property type="molecule type" value="Genomic_DNA"/>
</dbReference>
<evidence type="ECO:0000259" key="5">
    <source>
        <dbReference type="Pfam" id="PF07940"/>
    </source>
</evidence>
<gene>
    <name evidence="7" type="ordered locus">PA14_23430</name>
</gene>
<organism evidence="7 8">
    <name type="scientific">Pseudomonas aeruginosa (strain UCBPP-PA14)</name>
    <dbReference type="NCBI Taxonomy" id="208963"/>
    <lineage>
        <taxon>Bacteria</taxon>
        <taxon>Pseudomonadati</taxon>
        <taxon>Pseudomonadota</taxon>
        <taxon>Gammaproteobacteria</taxon>
        <taxon>Pseudomonadales</taxon>
        <taxon>Pseudomonadaceae</taxon>
        <taxon>Pseudomonas</taxon>
    </lineage>
</organism>
<dbReference type="Gene3D" id="1.50.10.100">
    <property type="entry name" value="Chondroitin AC/alginate lyase"/>
    <property type="match status" value="1"/>
</dbReference>
<keyword evidence="2" id="KW-0732">Signal</keyword>
<keyword evidence="4" id="KW-0456">Lyase</keyword>
<evidence type="ECO:0000256" key="2">
    <source>
        <dbReference type="ARBA" id="ARBA00022729"/>
    </source>
</evidence>
<dbReference type="BRENDA" id="4.2.2.7">
    <property type="organism ID" value="5087"/>
</dbReference>
<name>A0A0H2ZDM9_PSEAB</name>
<dbReference type="Pfam" id="PF16889">
    <property type="entry name" value="Hepar_II_III_N"/>
    <property type="match status" value="1"/>
</dbReference>
<dbReference type="PHI-base" id="PHI:7816"/>
<dbReference type="InterPro" id="IPR012480">
    <property type="entry name" value="Hepar_II_III_C"/>
</dbReference>
<dbReference type="GO" id="GO:0016829">
    <property type="term" value="F:lyase activity"/>
    <property type="evidence" value="ECO:0007669"/>
    <property type="project" value="UniProtKB-KW"/>
</dbReference>
<dbReference type="BioCyc" id="PAER208963:G1G74-1952-MONOMER"/>
<dbReference type="Proteomes" id="UP000000653">
    <property type="component" value="Chromosome"/>
</dbReference>
<sequence>MALQKLVRLYHTLRYLRLKQIIFRVYYRFAQVRVHIYRNVAVRRWRRDWSAPSWRNLSTNDAVEFTFLGITGKVQCPEDWQADRSSKLWLYNLHYLDDLNARDIGSQPGLADKLIQSWIQANPPVSGEGWEPYPLSLRIVNLVKWLARHDERSTFLADSLAVQADALVQQVEYHILGNHLFANGKALVFAGAYLSGAMADRWLAKGLRILDEELPEQFLNDGGHFELSPMYHATLLWDMCDLVNLSTRSGLPDLAERLPQWREVVVQGLKWLRSMQHPDGRISFFNDAAFGIAPEYEDIAAYAKRLDISPPAHENHLAAIYNSATGYAAVLPADGVKAILDLAKVGPDYQPGHAHADTLSFELSVFGKRLVVNSGTSQYGDDSERQRQRGTAAHNTVGLLGYDSSEVWAGFRVARRAAVVIERFEVEPEITCIQASHDGYGRLVKGLRHRRTWTFTRTSMEIFDSITGDQVVATSRFFFSPEVKVSMKADGFVADMGAGKKVSIDFSGSDDVRLISSTWHPEFGCSLANQCLVATFSGDSLTTRICWGGI</sequence>
<feature type="domain" description="Heparin-sulfate lyase N-terminal" evidence="6">
    <location>
        <begin position="117"/>
        <end position="289"/>
    </location>
</feature>
<comment type="subcellular location">
    <subcellularLocation>
        <location evidence="1">Periplasm</location>
    </subcellularLocation>
</comment>
<dbReference type="PANTHER" id="PTHR39210">
    <property type="entry name" value="HEPARIN-SULFATE LYASE"/>
    <property type="match status" value="1"/>
</dbReference>
<dbReference type="Pfam" id="PF07940">
    <property type="entry name" value="Hepar_II_III_C"/>
    <property type="match status" value="1"/>
</dbReference>
<dbReference type="HOGENOM" id="CLU_022012_3_0_6"/>
<protein>
    <submittedName>
        <fullName evidence="7">Putative heparinase</fullName>
    </submittedName>
</protein>
<accession>A0A0H2ZDM9</accession>
<evidence type="ECO:0000259" key="6">
    <source>
        <dbReference type="Pfam" id="PF16889"/>
    </source>
</evidence>